<dbReference type="GO" id="GO:0020037">
    <property type="term" value="F:heme binding"/>
    <property type="evidence" value="ECO:0007669"/>
    <property type="project" value="InterPro"/>
</dbReference>
<dbReference type="SUPFAM" id="SSF48264">
    <property type="entry name" value="Cytochrome P450"/>
    <property type="match status" value="1"/>
</dbReference>
<evidence type="ECO:0000256" key="12">
    <source>
        <dbReference type="PIRSR" id="PIRSR602401-1"/>
    </source>
</evidence>
<reference evidence="16" key="1">
    <citation type="submission" date="2012-06" db="EMBL/GenBank/DDBJ databases">
        <title>The genome sequence of Coniosporium apollinis CBS 100218.</title>
        <authorList>
            <consortium name="The Broad Institute Genome Sequencing Platform"/>
            <person name="Cuomo C."/>
            <person name="Gorbushina A."/>
            <person name="Noack S."/>
            <person name="Walker B."/>
            <person name="Young S.K."/>
            <person name="Zeng Q."/>
            <person name="Gargeya S."/>
            <person name="Fitzgerald M."/>
            <person name="Haas B."/>
            <person name="Abouelleil A."/>
            <person name="Alvarado L."/>
            <person name="Arachchi H.M."/>
            <person name="Berlin A.M."/>
            <person name="Chapman S.B."/>
            <person name="Goldberg J."/>
            <person name="Griggs A."/>
            <person name="Gujja S."/>
            <person name="Hansen M."/>
            <person name="Howarth C."/>
            <person name="Imamovic A."/>
            <person name="Larimer J."/>
            <person name="McCowan C."/>
            <person name="Montmayeur A."/>
            <person name="Murphy C."/>
            <person name="Neiman D."/>
            <person name="Pearson M."/>
            <person name="Priest M."/>
            <person name="Roberts A."/>
            <person name="Saif S."/>
            <person name="Shea T."/>
            <person name="Sisk P."/>
            <person name="Sykes S."/>
            <person name="Wortman J."/>
            <person name="Nusbaum C."/>
            <person name="Birren B."/>
        </authorList>
    </citation>
    <scope>NUCLEOTIDE SEQUENCE [LARGE SCALE GENOMIC DNA]</scope>
    <source>
        <strain evidence="16">CBS 100218</strain>
    </source>
</reference>
<dbReference type="Proteomes" id="UP000016924">
    <property type="component" value="Unassembled WGS sequence"/>
</dbReference>
<keyword evidence="11 14" id="KW-0472">Membrane</keyword>
<dbReference type="RefSeq" id="XP_007777488.1">
    <property type="nucleotide sequence ID" value="XM_007779298.1"/>
</dbReference>
<sequence>MADTWPSSSVSLPIVALLIWIAYIFGLAIYRVYLSPIANFPGPKLAALTYWYEFYHEVILRGQYTFRINDWHDKYGPIIRVTPDELHIRDSDHWDELYGNNPKADKYERFAIKFGNNSSMFTTSNAALHRIRRAALSPMFSKRQITNLLPVIQQKVDLVCSRLSEYVETGEVLAISNIWAAFAADVITEYAFSLCYDQLKSPGCAENFRDAFLAMSEFGHLAVQFPWIMKVVKSLPDSISERMNPPLSRILKFQRDLRVMLSRIASGDSQRPKNSGHPTIFEEVLRSNLPRQEKSFHRLGEEAQLVVGAAVMTTAGAMSIASFHIIDQPRIYEKLREELREAFSDPSAPIGLLQLERLPYLRGCVQEGIRLSYGLSSRQPRISDTPTRYKDWVIPAHAPVGMNIIDVHHDEELYPDSHSFIPERWLGNPKAPNGSPLDRYFVAFGKGPRSCLGINMAYAELYLGLGTVFRRFAFELYETDVTDVELAHDFTLPSPRLDSKGVRVRVKPFDI</sequence>
<evidence type="ECO:0000256" key="6">
    <source>
        <dbReference type="ARBA" id="ARBA00022723"/>
    </source>
</evidence>
<feature type="binding site" description="axial binding residue" evidence="12">
    <location>
        <position position="451"/>
    </location>
    <ligand>
        <name>heme</name>
        <dbReference type="ChEBI" id="CHEBI:30413"/>
    </ligand>
    <ligandPart>
        <name>Fe</name>
        <dbReference type="ChEBI" id="CHEBI:18248"/>
    </ligandPart>
</feature>
<protein>
    <recommendedName>
        <fullName evidence="17">Cytochrome P450</fullName>
    </recommendedName>
</protein>
<comment type="cofactor">
    <cofactor evidence="1 12">
        <name>heme</name>
        <dbReference type="ChEBI" id="CHEBI:30413"/>
    </cofactor>
</comment>
<dbReference type="InterPro" id="IPR017972">
    <property type="entry name" value="Cyt_P450_CS"/>
</dbReference>
<dbReference type="PANTHER" id="PTHR24305:SF157">
    <property type="entry name" value="N-ACETYLTRYPTOPHAN 6-HYDROXYLASE IVOC-RELATED"/>
    <property type="match status" value="1"/>
</dbReference>
<gene>
    <name evidence="15" type="ORF">W97_01391</name>
</gene>
<evidence type="ECO:0000256" key="7">
    <source>
        <dbReference type="ARBA" id="ARBA00022989"/>
    </source>
</evidence>
<keyword evidence="7 14" id="KW-1133">Transmembrane helix</keyword>
<dbReference type="GO" id="GO:0005506">
    <property type="term" value="F:iron ion binding"/>
    <property type="evidence" value="ECO:0007669"/>
    <property type="project" value="InterPro"/>
</dbReference>
<dbReference type="InterPro" id="IPR001128">
    <property type="entry name" value="Cyt_P450"/>
</dbReference>
<keyword evidence="10 13" id="KW-0503">Monooxygenase</keyword>
<evidence type="ECO:0000256" key="5">
    <source>
        <dbReference type="ARBA" id="ARBA00022692"/>
    </source>
</evidence>
<dbReference type="PANTHER" id="PTHR24305">
    <property type="entry name" value="CYTOCHROME P450"/>
    <property type="match status" value="1"/>
</dbReference>
<evidence type="ECO:0000313" key="16">
    <source>
        <dbReference type="Proteomes" id="UP000016924"/>
    </source>
</evidence>
<dbReference type="InterPro" id="IPR050121">
    <property type="entry name" value="Cytochrome_P450_monoxygenase"/>
</dbReference>
<evidence type="ECO:0000256" key="2">
    <source>
        <dbReference type="ARBA" id="ARBA00004167"/>
    </source>
</evidence>
<dbReference type="GO" id="GO:0004497">
    <property type="term" value="F:monooxygenase activity"/>
    <property type="evidence" value="ECO:0007669"/>
    <property type="project" value="UniProtKB-KW"/>
</dbReference>
<dbReference type="InterPro" id="IPR002401">
    <property type="entry name" value="Cyt_P450_E_grp-I"/>
</dbReference>
<dbReference type="FunFam" id="1.10.630.10:FF:000069">
    <property type="entry name" value="Cytochrome P450, putative (Eurofung)"/>
    <property type="match status" value="1"/>
</dbReference>
<keyword evidence="9 12" id="KW-0408">Iron</keyword>
<organism evidence="15 16">
    <name type="scientific">Coniosporium apollinis (strain CBS 100218)</name>
    <name type="common">Rock-inhabiting black yeast</name>
    <dbReference type="NCBI Taxonomy" id="1168221"/>
    <lineage>
        <taxon>Eukaryota</taxon>
        <taxon>Fungi</taxon>
        <taxon>Dikarya</taxon>
        <taxon>Ascomycota</taxon>
        <taxon>Pezizomycotina</taxon>
        <taxon>Dothideomycetes</taxon>
        <taxon>Dothideomycetes incertae sedis</taxon>
        <taxon>Coniosporium</taxon>
    </lineage>
</organism>
<dbReference type="OMA" id="YFFGFNY"/>
<evidence type="ECO:0000256" key="3">
    <source>
        <dbReference type="ARBA" id="ARBA00010617"/>
    </source>
</evidence>
<dbReference type="EMBL" id="JH767558">
    <property type="protein sequence ID" value="EON62171.1"/>
    <property type="molecule type" value="Genomic_DNA"/>
</dbReference>
<dbReference type="Pfam" id="PF00067">
    <property type="entry name" value="p450"/>
    <property type="match status" value="1"/>
</dbReference>
<dbReference type="HOGENOM" id="CLU_001570_14_4_1"/>
<evidence type="ECO:0008006" key="17">
    <source>
        <dbReference type="Google" id="ProtNLM"/>
    </source>
</evidence>
<dbReference type="STRING" id="1168221.R7YKN0"/>
<dbReference type="OrthoDB" id="3945418at2759"/>
<dbReference type="AlphaFoldDB" id="R7YKN0"/>
<evidence type="ECO:0000256" key="9">
    <source>
        <dbReference type="ARBA" id="ARBA00023004"/>
    </source>
</evidence>
<name>R7YKN0_CONA1</name>
<dbReference type="eggNOG" id="KOG0158">
    <property type="taxonomic scope" value="Eukaryota"/>
</dbReference>
<dbReference type="InterPro" id="IPR036396">
    <property type="entry name" value="Cyt_P450_sf"/>
</dbReference>
<evidence type="ECO:0000256" key="8">
    <source>
        <dbReference type="ARBA" id="ARBA00023002"/>
    </source>
</evidence>
<evidence type="ECO:0000313" key="15">
    <source>
        <dbReference type="EMBL" id="EON62171.1"/>
    </source>
</evidence>
<dbReference type="CDD" id="cd11062">
    <property type="entry name" value="CYP58-like"/>
    <property type="match status" value="1"/>
</dbReference>
<evidence type="ECO:0000256" key="11">
    <source>
        <dbReference type="ARBA" id="ARBA00023136"/>
    </source>
</evidence>
<dbReference type="Gene3D" id="1.10.630.10">
    <property type="entry name" value="Cytochrome P450"/>
    <property type="match status" value="1"/>
</dbReference>
<evidence type="ECO:0000256" key="14">
    <source>
        <dbReference type="SAM" id="Phobius"/>
    </source>
</evidence>
<dbReference type="PROSITE" id="PS00086">
    <property type="entry name" value="CYTOCHROME_P450"/>
    <property type="match status" value="1"/>
</dbReference>
<keyword evidence="8 13" id="KW-0560">Oxidoreductase</keyword>
<evidence type="ECO:0000256" key="13">
    <source>
        <dbReference type="RuleBase" id="RU000461"/>
    </source>
</evidence>
<evidence type="ECO:0000256" key="10">
    <source>
        <dbReference type="ARBA" id="ARBA00023033"/>
    </source>
</evidence>
<evidence type="ECO:0000256" key="1">
    <source>
        <dbReference type="ARBA" id="ARBA00001971"/>
    </source>
</evidence>
<proteinExistence type="inferred from homology"/>
<keyword evidence="6 12" id="KW-0479">Metal-binding</keyword>
<keyword evidence="5 14" id="KW-0812">Transmembrane</keyword>
<dbReference type="GO" id="GO:0016020">
    <property type="term" value="C:membrane"/>
    <property type="evidence" value="ECO:0007669"/>
    <property type="project" value="UniProtKB-SubCell"/>
</dbReference>
<dbReference type="PRINTS" id="PR00463">
    <property type="entry name" value="EP450I"/>
</dbReference>
<dbReference type="GeneID" id="19898702"/>
<feature type="transmembrane region" description="Helical" evidence="14">
    <location>
        <begin position="12"/>
        <end position="34"/>
    </location>
</feature>
<accession>R7YKN0</accession>
<comment type="subcellular location">
    <subcellularLocation>
        <location evidence="2">Membrane</location>
        <topology evidence="2">Single-pass membrane protein</topology>
    </subcellularLocation>
</comment>
<keyword evidence="16" id="KW-1185">Reference proteome</keyword>
<comment type="similarity">
    <text evidence="3 13">Belongs to the cytochrome P450 family.</text>
</comment>
<keyword evidence="4 12" id="KW-0349">Heme</keyword>
<evidence type="ECO:0000256" key="4">
    <source>
        <dbReference type="ARBA" id="ARBA00022617"/>
    </source>
</evidence>
<dbReference type="GO" id="GO:0016705">
    <property type="term" value="F:oxidoreductase activity, acting on paired donors, with incorporation or reduction of molecular oxygen"/>
    <property type="evidence" value="ECO:0007669"/>
    <property type="project" value="InterPro"/>
</dbReference>